<evidence type="ECO:0000256" key="1">
    <source>
        <dbReference type="SAM" id="MobiDB-lite"/>
    </source>
</evidence>
<protein>
    <submittedName>
        <fullName evidence="3">BSD domain</fullName>
    </submittedName>
</protein>
<dbReference type="SUPFAM" id="SSF140383">
    <property type="entry name" value="BSD domain-like"/>
    <property type="match status" value="1"/>
</dbReference>
<proteinExistence type="predicted"/>
<reference evidence="3 4" key="1">
    <citation type="submission" date="2023-12" db="EMBL/GenBank/DDBJ databases">
        <title>A high-quality genome assembly for Dillenia turbinata (Dilleniales).</title>
        <authorList>
            <person name="Chanderbali A."/>
        </authorList>
    </citation>
    <scope>NUCLEOTIDE SEQUENCE [LARGE SCALE GENOMIC DNA]</scope>
    <source>
        <strain evidence="3">LSX21</strain>
        <tissue evidence="3">Leaf</tissue>
    </source>
</reference>
<dbReference type="PROSITE" id="PS50858">
    <property type="entry name" value="BSD"/>
    <property type="match status" value="1"/>
</dbReference>
<keyword evidence="4" id="KW-1185">Reference proteome</keyword>
<dbReference type="Proteomes" id="UP001370490">
    <property type="component" value="Unassembled WGS sequence"/>
</dbReference>
<dbReference type="Pfam" id="PF03909">
    <property type="entry name" value="BSD"/>
    <property type="match status" value="1"/>
</dbReference>
<name>A0AAN8WC01_9MAGN</name>
<evidence type="ECO:0000313" key="4">
    <source>
        <dbReference type="Proteomes" id="UP001370490"/>
    </source>
</evidence>
<feature type="region of interest" description="Disordered" evidence="1">
    <location>
        <begin position="47"/>
        <end position="81"/>
    </location>
</feature>
<dbReference type="PANTHER" id="PTHR31923">
    <property type="entry name" value="BSD DOMAIN-CONTAINING PROTEIN"/>
    <property type="match status" value="1"/>
</dbReference>
<dbReference type="EMBL" id="JBAMMX010000003">
    <property type="protein sequence ID" value="KAK6945146.1"/>
    <property type="molecule type" value="Genomic_DNA"/>
</dbReference>
<organism evidence="3 4">
    <name type="scientific">Dillenia turbinata</name>
    <dbReference type="NCBI Taxonomy" id="194707"/>
    <lineage>
        <taxon>Eukaryota</taxon>
        <taxon>Viridiplantae</taxon>
        <taxon>Streptophyta</taxon>
        <taxon>Embryophyta</taxon>
        <taxon>Tracheophyta</taxon>
        <taxon>Spermatophyta</taxon>
        <taxon>Magnoliopsida</taxon>
        <taxon>eudicotyledons</taxon>
        <taxon>Gunneridae</taxon>
        <taxon>Pentapetalae</taxon>
        <taxon>Dilleniales</taxon>
        <taxon>Dilleniaceae</taxon>
        <taxon>Dillenia</taxon>
    </lineage>
</organism>
<feature type="compositionally biased region" description="Acidic residues" evidence="1">
    <location>
        <begin position="364"/>
        <end position="381"/>
    </location>
</feature>
<feature type="compositionally biased region" description="Acidic residues" evidence="1">
    <location>
        <begin position="432"/>
        <end position="448"/>
    </location>
</feature>
<dbReference type="SMART" id="SM00751">
    <property type="entry name" value="BSD"/>
    <property type="match status" value="1"/>
</dbReference>
<feature type="compositionally biased region" description="Polar residues" evidence="1">
    <location>
        <begin position="399"/>
        <end position="413"/>
    </location>
</feature>
<evidence type="ECO:0000259" key="2">
    <source>
        <dbReference type="PROSITE" id="PS50858"/>
    </source>
</evidence>
<sequence>MSWFSIPLPNPFKLSGNDQQESQSLGEGVREDLSVFTETIGKQLRGVASFLSPPPPQPQNDAALDSSSSTSSSSPRDRNLVGGIKNDLVEIGGSFKSLLVSNTKAVSEISKFASNLLQFDSDDDNDSEPLDHDFGITDEVVDFVKEISTRPECWTDFPLSFNNEFIADFSMSDIQREHASMIEQLIPNLQALRLELCTQIGEKQFWIIYFILLLPRLNEHDSKLLSTTEVRHFVYTFYYLFFNCNVLALRDETSFGGRYLRKAIEQNTGFWSVVVEARDVLLQKLQNKKNLQVDDSEDSQGGSKVGDIEEAEISSIQEKQVLSETVNAVEQLEIDKHENIAQWFEDEDADTGVSSNAQKRLGNEDDVSFSDLEDDDEDDTDLSSHRTHSRLPASKRESSPSGSSDWVQLNENAGTRIGQIKAEQTTSREKDSEGEESNDWLTVDDVDSDSPAVV</sequence>
<feature type="domain" description="BSD" evidence="2">
    <location>
        <begin position="166"/>
        <end position="217"/>
    </location>
</feature>
<gene>
    <name evidence="3" type="ORF">RJ641_026248</name>
</gene>
<evidence type="ECO:0000313" key="3">
    <source>
        <dbReference type="EMBL" id="KAK6945146.1"/>
    </source>
</evidence>
<dbReference type="AlphaFoldDB" id="A0AAN8WC01"/>
<dbReference type="InterPro" id="IPR035925">
    <property type="entry name" value="BSD_dom_sf"/>
</dbReference>
<accession>A0AAN8WC01</accession>
<dbReference type="PANTHER" id="PTHR31923:SF9">
    <property type="entry name" value="BSD DOMAIN-CONTAINING PROTEIN"/>
    <property type="match status" value="1"/>
</dbReference>
<dbReference type="InterPro" id="IPR005607">
    <property type="entry name" value="BSD_dom"/>
</dbReference>
<comment type="caution">
    <text evidence="3">The sequence shown here is derived from an EMBL/GenBank/DDBJ whole genome shotgun (WGS) entry which is preliminary data.</text>
</comment>
<feature type="region of interest" description="Disordered" evidence="1">
    <location>
        <begin position="346"/>
        <end position="454"/>
    </location>
</feature>